<evidence type="ECO:0000256" key="1">
    <source>
        <dbReference type="SAM" id="Coils"/>
    </source>
</evidence>
<evidence type="ECO:0000313" key="3">
    <source>
        <dbReference type="EMBL" id="PPS17575.1"/>
    </source>
</evidence>
<proteinExistence type="predicted"/>
<feature type="compositionally biased region" description="Polar residues" evidence="2">
    <location>
        <begin position="89"/>
        <end position="98"/>
    </location>
</feature>
<keyword evidence="1" id="KW-0175">Coiled coil</keyword>
<accession>A0A2P5YPR9</accession>
<organism evidence="3 4">
    <name type="scientific">Gossypium barbadense</name>
    <name type="common">Sea Island cotton</name>
    <name type="synonym">Hibiscus barbadensis</name>
    <dbReference type="NCBI Taxonomy" id="3634"/>
    <lineage>
        <taxon>Eukaryota</taxon>
        <taxon>Viridiplantae</taxon>
        <taxon>Streptophyta</taxon>
        <taxon>Embryophyta</taxon>
        <taxon>Tracheophyta</taxon>
        <taxon>Spermatophyta</taxon>
        <taxon>Magnoliopsida</taxon>
        <taxon>eudicotyledons</taxon>
        <taxon>Gunneridae</taxon>
        <taxon>Pentapetalae</taxon>
        <taxon>rosids</taxon>
        <taxon>malvids</taxon>
        <taxon>Malvales</taxon>
        <taxon>Malvaceae</taxon>
        <taxon>Malvoideae</taxon>
        <taxon>Gossypium</taxon>
    </lineage>
</organism>
<sequence>MLSKFISLSETHFQNIETALKNHQASIQNLKTQIDQLSKLISERPQGSLSSTTEPNPREQLNAINIQDDGVIEPEPKSRQETVKKSEGSTESFSSTNRGPVHEDRILQIEELDEWQTYKPRTLDKPKLCQNEPDTSPNQLKVGNKVLLDAADPHIVTTTPNEEIPLTVLSIFPFGTVEVSHPKFGTFKVNNTRLKPYFDVIDSKNEKYIMASSRGKKIVVPASKKKGASSSTGPIVEIRHPLLQFPRRPQEELFQILRAQPLIELFFGIIEPTYLELTMELCSTFHLQTVMTNYDDLGTGEAREHWRRQHPRRLLLMMHVARARHRPCLFHFPCDSAPNGAASERGHLYWPLRTEEPTLPQYRLAQSTEEEAYEDIPDDVPPQHEDPPTQPPPPSHPVHEAAAYADISERLTRFEQQTYGLMNLYDRRSILLHFQTDSFLELQFEEFIIQEVSLLSLS</sequence>
<dbReference type="OrthoDB" id="1001300at2759"/>
<protein>
    <submittedName>
        <fullName evidence="3">Uncharacterized protein</fullName>
    </submittedName>
</protein>
<gene>
    <name evidence="3" type="ORF">GOBAR_AA02992</name>
</gene>
<dbReference type="AlphaFoldDB" id="A0A2P5YPR9"/>
<feature type="compositionally biased region" description="Basic and acidic residues" evidence="2">
    <location>
        <begin position="74"/>
        <end position="88"/>
    </location>
</feature>
<dbReference type="EMBL" id="KZ662915">
    <property type="protein sequence ID" value="PPS17575.1"/>
    <property type="molecule type" value="Genomic_DNA"/>
</dbReference>
<dbReference type="Proteomes" id="UP000239757">
    <property type="component" value="Unassembled WGS sequence"/>
</dbReference>
<evidence type="ECO:0000256" key="2">
    <source>
        <dbReference type="SAM" id="MobiDB-lite"/>
    </source>
</evidence>
<evidence type="ECO:0000313" key="4">
    <source>
        <dbReference type="Proteomes" id="UP000239757"/>
    </source>
</evidence>
<feature type="region of interest" description="Disordered" evidence="2">
    <location>
        <begin position="366"/>
        <end position="399"/>
    </location>
</feature>
<feature type="region of interest" description="Disordered" evidence="2">
    <location>
        <begin position="44"/>
        <end position="101"/>
    </location>
</feature>
<feature type="compositionally biased region" description="Acidic residues" evidence="2">
    <location>
        <begin position="368"/>
        <end position="378"/>
    </location>
</feature>
<feature type="compositionally biased region" description="Polar residues" evidence="2">
    <location>
        <begin position="45"/>
        <end position="55"/>
    </location>
</feature>
<feature type="coiled-coil region" evidence="1">
    <location>
        <begin position="13"/>
        <end position="40"/>
    </location>
</feature>
<name>A0A2P5YPR9_GOSBA</name>
<reference evidence="3 4" key="1">
    <citation type="submission" date="2015-01" db="EMBL/GenBank/DDBJ databases">
        <title>Genome of allotetraploid Gossypium barbadense reveals genomic plasticity and fiber elongation in cotton evolution.</title>
        <authorList>
            <person name="Chen X."/>
            <person name="Liu X."/>
            <person name="Zhao B."/>
            <person name="Zheng H."/>
            <person name="Hu Y."/>
            <person name="Lu G."/>
            <person name="Yang C."/>
            <person name="Chen J."/>
            <person name="Shan C."/>
            <person name="Zhang L."/>
            <person name="Zhou Y."/>
            <person name="Wang L."/>
            <person name="Guo W."/>
            <person name="Bai Y."/>
            <person name="Ruan J."/>
            <person name="Shangguan X."/>
            <person name="Mao Y."/>
            <person name="Jiang J."/>
            <person name="Zhu Y."/>
            <person name="Lei J."/>
            <person name="Kang H."/>
            <person name="Chen S."/>
            <person name="He X."/>
            <person name="Wang R."/>
            <person name="Wang Y."/>
            <person name="Chen J."/>
            <person name="Wang L."/>
            <person name="Yu S."/>
            <person name="Wang B."/>
            <person name="Wei J."/>
            <person name="Song S."/>
            <person name="Lu X."/>
            <person name="Gao Z."/>
            <person name="Gu W."/>
            <person name="Deng X."/>
            <person name="Ma D."/>
            <person name="Wang S."/>
            <person name="Liang W."/>
            <person name="Fang L."/>
            <person name="Cai C."/>
            <person name="Zhu X."/>
            <person name="Zhou B."/>
            <person name="Zhang Y."/>
            <person name="Chen Z."/>
            <person name="Xu S."/>
            <person name="Zhu R."/>
            <person name="Wang S."/>
            <person name="Zhang T."/>
            <person name="Zhao G."/>
        </authorList>
    </citation>
    <scope>NUCLEOTIDE SEQUENCE [LARGE SCALE GENOMIC DNA]</scope>
    <source>
        <strain evidence="4">cv. Xinhai21</strain>
        <tissue evidence="3">Leaf</tissue>
    </source>
</reference>